<evidence type="ECO:0000313" key="3">
    <source>
        <dbReference type="Proteomes" id="UP000016924"/>
    </source>
</evidence>
<dbReference type="GeneID" id="19906598"/>
<dbReference type="Proteomes" id="UP000016924">
    <property type="component" value="Unassembled WGS sequence"/>
</dbReference>
<feature type="compositionally biased region" description="Polar residues" evidence="1">
    <location>
        <begin position="134"/>
        <end position="155"/>
    </location>
</feature>
<feature type="compositionally biased region" description="Low complexity" evidence="1">
    <location>
        <begin position="234"/>
        <end position="268"/>
    </location>
</feature>
<feature type="compositionally biased region" description="Basic and acidic residues" evidence="1">
    <location>
        <begin position="90"/>
        <end position="100"/>
    </location>
</feature>
<feature type="region of interest" description="Disordered" evidence="1">
    <location>
        <begin position="1"/>
        <end position="28"/>
    </location>
</feature>
<feature type="compositionally biased region" description="Low complexity" evidence="1">
    <location>
        <begin position="110"/>
        <end position="121"/>
    </location>
</feature>
<dbReference type="RefSeq" id="XP_007785338.1">
    <property type="nucleotide sequence ID" value="XM_007787148.1"/>
</dbReference>
<name>R7Z7V3_CONA1</name>
<dbReference type="OrthoDB" id="10504094at2759"/>
<feature type="compositionally biased region" description="Basic and acidic residues" evidence="1">
    <location>
        <begin position="224"/>
        <end position="233"/>
    </location>
</feature>
<evidence type="ECO:0000313" key="2">
    <source>
        <dbReference type="EMBL" id="EON70021.1"/>
    </source>
</evidence>
<dbReference type="EMBL" id="JH767655">
    <property type="protein sequence ID" value="EON70021.1"/>
    <property type="molecule type" value="Genomic_DNA"/>
</dbReference>
<evidence type="ECO:0000256" key="1">
    <source>
        <dbReference type="SAM" id="MobiDB-lite"/>
    </source>
</evidence>
<keyword evidence="3" id="KW-1185">Reference proteome</keyword>
<proteinExistence type="predicted"/>
<feature type="region of interest" description="Disordered" evidence="1">
    <location>
        <begin position="67"/>
        <end position="171"/>
    </location>
</feature>
<dbReference type="AlphaFoldDB" id="R7Z7V3"/>
<protein>
    <submittedName>
        <fullName evidence="2">Uncharacterized protein</fullName>
    </submittedName>
</protein>
<feature type="region of interest" description="Disordered" evidence="1">
    <location>
        <begin position="211"/>
        <end position="268"/>
    </location>
</feature>
<dbReference type="HOGENOM" id="CLU_1038338_0_0_1"/>
<sequence>MTPQLLPPRDAALETQRPYNRLPPDPHAHYALTTRNSFLTEGPGTRFPIVESAAALSSVDAVTAFGEITPPDVLGELPRPRAQLRRKPRFSRDKDGRLEGYPKVVVGERSAPASDSSSAIAQPGDSPGKEAQRPQPTSCDPAEQTSGDESSSQDTVPLLRGGAGPSDGRVPRVLWFTAGGIGRRPIMPEINLSSEERENVVRGGLMGLLFGGLRRTSTSGSDQGKPEESRKGEAAGADARADGSAGADAVAPAADGDPPATSGALPAP</sequence>
<gene>
    <name evidence="2" type="ORF">W97_09287</name>
</gene>
<reference evidence="3" key="1">
    <citation type="submission" date="2012-06" db="EMBL/GenBank/DDBJ databases">
        <title>The genome sequence of Coniosporium apollinis CBS 100218.</title>
        <authorList>
            <consortium name="The Broad Institute Genome Sequencing Platform"/>
            <person name="Cuomo C."/>
            <person name="Gorbushina A."/>
            <person name="Noack S."/>
            <person name="Walker B."/>
            <person name="Young S.K."/>
            <person name="Zeng Q."/>
            <person name="Gargeya S."/>
            <person name="Fitzgerald M."/>
            <person name="Haas B."/>
            <person name="Abouelleil A."/>
            <person name="Alvarado L."/>
            <person name="Arachchi H.M."/>
            <person name="Berlin A.M."/>
            <person name="Chapman S.B."/>
            <person name="Goldberg J."/>
            <person name="Griggs A."/>
            <person name="Gujja S."/>
            <person name="Hansen M."/>
            <person name="Howarth C."/>
            <person name="Imamovic A."/>
            <person name="Larimer J."/>
            <person name="McCowan C."/>
            <person name="Montmayeur A."/>
            <person name="Murphy C."/>
            <person name="Neiman D."/>
            <person name="Pearson M."/>
            <person name="Priest M."/>
            <person name="Roberts A."/>
            <person name="Saif S."/>
            <person name="Shea T."/>
            <person name="Sisk P."/>
            <person name="Sykes S."/>
            <person name="Wortman J."/>
            <person name="Nusbaum C."/>
            <person name="Birren B."/>
        </authorList>
    </citation>
    <scope>NUCLEOTIDE SEQUENCE [LARGE SCALE GENOMIC DNA]</scope>
    <source>
        <strain evidence="3">CBS 100218</strain>
    </source>
</reference>
<organism evidence="2 3">
    <name type="scientific">Coniosporium apollinis (strain CBS 100218)</name>
    <name type="common">Rock-inhabiting black yeast</name>
    <dbReference type="NCBI Taxonomy" id="1168221"/>
    <lineage>
        <taxon>Eukaryota</taxon>
        <taxon>Fungi</taxon>
        <taxon>Dikarya</taxon>
        <taxon>Ascomycota</taxon>
        <taxon>Pezizomycotina</taxon>
        <taxon>Dothideomycetes</taxon>
        <taxon>Dothideomycetes incertae sedis</taxon>
        <taxon>Coniosporium</taxon>
    </lineage>
</organism>
<accession>R7Z7V3</accession>